<accession>A0AAJ0HRW7</accession>
<dbReference type="AlphaFoldDB" id="A0AAJ0HRW7"/>
<gene>
    <name evidence="2" type="ORF">B0T25DRAFT_122174</name>
</gene>
<keyword evidence="3" id="KW-1185">Reference proteome</keyword>
<feature type="domain" description="Heterokaryon incompatibility" evidence="1">
    <location>
        <begin position="218"/>
        <end position="371"/>
    </location>
</feature>
<evidence type="ECO:0000313" key="2">
    <source>
        <dbReference type="EMBL" id="KAK3360152.1"/>
    </source>
</evidence>
<evidence type="ECO:0000313" key="3">
    <source>
        <dbReference type="Proteomes" id="UP001275084"/>
    </source>
</evidence>
<reference evidence="2" key="2">
    <citation type="submission" date="2023-06" db="EMBL/GenBank/DDBJ databases">
        <authorList>
            <consortium name="Lawrence Berkeley National Laboratory"/>
            <person name="Haridas S."/>
            <person name="Hensen N."/>
            <person name="Bonometti L."/>
            <person name="Westerberg I."/>
            <person name="Brannstrom I.O."/>
            <person name="Guillou S."/>
            <person name="Cros-Aarteil S."/>
            <person name="Calhoun S."/>
            <person name="Kuo A."/>
            <person name="Mondo S."/>
            <person name="Pangilinan J."/>
            <person name="Riley R."/>
            <person name="Labutti K."/>
            <person name="Andreopoulos B."/>
            <person name="Lipzen A."/>
            <person name="Chen C."/>
            <person name="Yanf M."/>
            <person name="Daum C."/>
            <person name="Ng V."/>
            <person name="Clum A."/>
            <person name="Steindorff A."/>
            <person name="Ohm R."/>
            <person name="Martin F."/>
            <person name="Silar P."/>
            <person name="Natvig D."/>
            <person name="Lalanne C."/>
            <person name="Gautier V."/>
            <person name="Ament-Velasquez S.L."/>
            <person name="Kruys A."/>
            <person name="Hutchinson M.I."/>
            <person name="Powell A.J."/>
            <person name="Barry K."/>
            <person name="Miller A.N."/>
            <person name="Grigoriev I.V."/>
            <person name="Debuchy R."/>
            <person name="Gladieux P."/>
            <person name="Thoren M.H."/>
            <person name="Johannesson H."/>
        </authorList>
    </citation>
    <scope>NUCLEOTIDE SEQUENCE</scope>
    <source>
        <strain evidence="2">CBS 955.72</strain>
    </source>
</reference>
<dbReference type="PANTHER" id="PTHR33112">
    <property type="entry name" value="DOMAIN PROTEIN, PUTATIVE-RELATED"/>
    <property type="match status" value="1"/>
</dbReference>
<reference evidence="2" key="1">
    <citation type="journal article" date="2023" name="Mol. Phylogenet. Evol.">
        <title>Genome-scale phylogeny and comparative genomics of the fungal order Sordariales.</title>
        <authorList>
            <person name="Hensen N."/>
            <person name="Bonometti L."/>
            <person name="Westerberg I."/>
            <person name="Brannstrom I.O."/>
            <person name="Guillou S."/>
            <person name="Cros-Aarteil S."/>
            <person name="Calhoun S."/>
            <person name="Haridas S."/>
            <person name="Kuo A."/>
            <person name="Mondo S."/>
            <person name="Pangilinan J."/>
            <person name="Riley R."/>
            <person name="LaButti K."/>
            <person name="Andreopoulos B."/>
            <person name="Lipzen A."/>
            <person name="Chen C."/>
            <person name="Yan M."/>
            <person name="Daum C."/>
            <person name="Ng V."/>
            <person name="Clum A."/>
            <person name="Steindorff A."/>
            <person name="Ohm R.A."/>
            <person name="Martin F."/>
            <person name="Silar P."/>
            <person name="Natvig D.O."/>
            <person name="Lalanne C."/>
            <person name="Gautier V."/>
            <person name="Ament-Velasquez S.L."/>
            <person name="Kruys A."/>
            <person name="Hutchinson M.I."/>
            <person name="Powell A.J."/>
            <person name="Barry K."/>
            <person name="Miller A.N."/>
            <person name="Grigoriev I.V."/>
            <person name="Debuchy R."/>
            <person name="Gladieux P."/>
            <person name="Hiltunen Thoren M."/>
            <person name="Johannesson H."/>
        </authorList>
    </citation>
    <scope>NUCLEOTIDE SEQUENCE</scope>
    <source>
        <strain evidence="2">CBS 955.72</strain>
    </source>
</reference>
<dbReference type="Pfam" id="PF06985">
    <property type="entry name" value="HET"/>
    <property type="match status" value="1"/>
</dbReference>
<name>A0AAJ0HRW7_9PEZI</name>
<dbReference type="Proteomes" id="UP001275084">
    <property type="component" value="Unassembled WGS sequence"/>
</dbReference>
<dbReference type="EMBL" id="JAUIQD010000002">
    <property type="protein sequence ID" value="KAK3360152.1"/>
    <property type="molecule type" value="Genomic_DNA"/>
</dbReference>
<evidence type="ECO:0000259" key="1">
    <source>
        <dbReference type="Pfam" id="PF06985"/>
    </source>
</evidence>
<dbReference type="PANTHER" id="PTHR33112:SF16">
    <property type="entry name" value="HETEROKARYON INCOMPATIBILITY DOMAIN-CONTAINING PROTEIN"/>
    <property type="match status" value="1"/>
</dbReference>
<organism evidence="2 3">
    <name type="scientific">Lasiosphaeria hispida</name>
    <dbReference type="NCBI Taxonomy" id="260671"/>
    <lineage>
        <taxon>Eukaryota</taxon>
        <taxon>Fungi</taxon>
        <taxon>Dikarya</taxon>
        <taxon>Ascomycota</taxon>
        <taxon>Pezizomycotina</taxon>
        <taxon>Sordariomycetes</taxon>
        <taxon>Sordariomycetidae</taxon>
        <taxon>Sordariales</taxon>
        <taxon>Lasiosphaeriaceae</taxon>
        <taxon>Lasiosphaeria</taxon>
    </lineage>
</organism>
<comment type="caution">
    <text evidence="2">The sequence shown here is derived from an EMBL/GenBank/DDBJ whole genome shotgun (WGS) entry which is preliminary data.</text>
</comment>
<dbReference type="InterPro" id="IPR010730">
    <property type="entry name" value="HET"/>
</dbReference>
<proteinExistence type="predicted"/>
<sequence length="727" mass="81699">MDPYYQFGSPRAQNHSRQRLSQYFRTLVKLAFGHPCPVCQSLNHSLPSRRGLSRVKAKGSVPAFQGSRDAGCRVCRMALDAIKTFQRGWCKAYFANGQITLMFARNSTLQLWLDRPSPPAGDAGWDTLTVFLALDDPVIPRFKLEGPLAYSTSIVADTRTDEAFRRVSSWLEDCLSKHDICKTVNRGFMPSRVVDLRLADEYKLILVPTSRLQRSAPYACLSYCWGSDLDGVVTTVKANVQAHQLGISLMTLPRTVRDAVMVAQKLAIRYLWVDALCIIQDDGDDWARESVRMCDIYSNSKITIAAHRAASCKDGFLGEQIQGQPSWQREFKTKFGRKYRDANPRKMLLRLGHQPMGVPSALEIRGWTLQECILPGRIIHYTEEELIWECNTRHFCECGHVEGPQDGGETRKVKTQIRKSGGIRGGNPKPSSDPTIEGWMQLVERYTERRLTYSSDRLVAIAGLAQMVQASSTGTIESEYLAGLFRKALPRHLLWIAGGNSITLEGALPRPSPSRAPSWSWASIDGRAHYPGELHSGWEDASIVIDHDRSFCCPAQGATRDPAVRGELLLEGLAAPVKLITVEARFDNPMERHSLGWAATWMDRLTYVWAQDGSRSKVACDTARDPELRFGDKGHGCWISDDHRCDRCKAQSWALDMEYCVMKVAAYHNEAGSPFTPVEYFLVLQRSVSVKGAWERIGLGEIKLRQDKPKTEGDLFREAKTLKLRIV</sequence>
<protein>
    <submittedName>
        <fullName evidence="2">Heterokaryon incompatibility protein-domain-containing protein</fullName>
    </submittedName>
</protein>